<protein>
    <submittedName>
        <fullName evidence="3">Uncharacterized protein</fullName>
    </submittedName>
</protein>
<organism evidence="3 4">
    <name type="scientific">Mycolicibacterium hodleri</name>
    <dbReference type="NCBI Taxonomy" id="49897"/>
    <lineage>
        <taxon>Bacteria</taxon>
        <taxon>Bacillati</taxon>
        <taxon>Actinomycetota</taxon>
        <taxon>Actinomycetes</taxon>
        <taxon>Mycobacteriales</taxon>
        <taxon>Mycobacteriaceae</taxon>
        <taxon>Mycolicibacterium</taxon>
    </lineage>
</organism>
<evidence type="ECO:0000256" key="2">
    <source>
        <dbReference type="SAM" id="SignalP"/>
    </source>
</evidence>
<dbReference type="RefSeq" id="WP_140695772.1">
    <property type="nucleotide sequence ID" value="NZ_RCZG01000011.1"/>
</dbReference>
<dbReference type="Proteomes" id="UP000320095">
    <property type="component" value="Unassembled WGS sequence"/>
</dbReference>
<feature type="chain" id="PRO_5021380010" evidence="2">
    <location>
        <begin position="33"/>
        <end position="112"/>
    </location>
</feature>
<feature type="signal peptide" evidence="2">
    <location>
        <begin position="1"/>
        <end position="32"/>
    </location>
</feature>
<evidence type="ECO:0000313" key="4">
    <source>
        <dbReference type="Proteomes" id="UP000320095"/>
    </source>
</evidence>
<accession>A0A502E2X3</accession>
<evidence type="ECO:0000256" key="1">
    <source>
        <dbReference type="SAM" id="MobiDB-lite"/>
    </source>
</evidence>
<keyword evidence="4" id="KW-1185">Reference proteome</keyword>
<feature type="region of interest" description="Disordered" evidence="1">
    <location>
        <begin position="83"/>
        <end position="112"/>
    </location>
</feature>
<evidence type="ECO:0000313" key="3">
    <source>
        <dbReference type="EMBL" id="TPG31664.1"/>
    </source>
</evidence>
<gene>
    <name evidence="3" type="ORF">EAH80_22175</name>
</gene>
<name>A0A502E2X3_9MYCO</name>
<feature type="compositionally biased region" description="Pro residues" evidence="1">
    <location>
        <begin position="92"/>
        <end position="101"/>
    </location>
</feature>
<dbReference type="EMBL" id="RCZG01000011">
    <property type="protein sequence ID" value="TPG31664.1"/>
    <property type="molecule type" value="Genomic_DNA"/>
</dbReference>
<proteinExistence type="predicted"/>
<comment type="caution">
    <text evidence="3">The sequence shown here is derived from an EMBL/GenBank/DDBJ whole genome shotgun (WGS) entry which is preliminary data.</text>
</comment>
<reference evidence="3 4" key="1">
    <citation type="journal article" date="2019" name="Environ. Microbiol.">
        <title>Species interactions and distinct microbial communities in high Arctic permafrost affected cryosols are associated with the CH4 and CO2 gas fluxes.</title>
        <authorList>
            <person name="Altshuler I."/>
            <person name="Hamel J."/>
            <person name="Turney S."/>
            <person name="Magnuson E."/>
            <person name="Levesque R."/>
            <person name="Greer C."/>
            <person name="Whyte L.G."/>
        </authorList>
    </citation>
    <scope>NUCLEOTIDE SEQUENCE [LARGE SCALE GENOMIC DNA]</scope>
    <source>
        <strain evidence="3 4">S5.20</strain>
    </source>
</reference>
<sequence length="112" mass="11314">MTSMIIARSGHCLAAVAVLVGISFGAPSVAGAVPVDGYDNDAFIACVKPLQNKDPDLAYKFLSCCQEAGGVPTVDGVMSCAKPTVQSNPTGKTPPPEPPVIMRPAPGSTSVG</sequence>
<keyword evidence="2" id="KW-0732">Signal</keyword>
<dbReference type="AlphaFoldDB" id="A0A502E2X3"/>